<dbReference type="EMBL" id="JBHTJR010000042">
    <property type="protein sequence ID" value="MFD0992931.1"/>
    <property type="molecule type" value="Genomic_DNA"/>
</dbReference>
<dbReference type="RefSeq" id="WP_386106699.1">
    <property type="nucleotide sequence ID" value="NZ_JBHTJR010000042.1"/>
</dbReference>
<keyword evidence="4" id="KW-1185">Reference proteome</keyword>
<organism evidence="3 4">
    <name type="scientific">Tenacibaculum geojense</name>
    <dbReference type="NCBI Taxonomy" id="915352"/>
    <lineage>
        <taxon>Bacteria</taxon>
        <taxon>Pseudomonadati</taxon>
        <taxon>Bacteroidota</taxon>
        <taxon>Flavobacteriia</taxon>
        <taxon>Flavobacteriales</taxon>
        <taxon>Flavobacteriaceae</taxon>
        <taxon>Tenacibaculum</taxon>
    </lineage>
</organism>
<dbReference type="InterPro" id="IPR000073">
    <property type="entry name" value="AB_hydrolase_1"/>
</dbReference>
<accession>A0ABW3JTL4</accession>
<feature type="domain" description="AB hydrolase-1" evidence="2">
    <location>
        <begin position="73"/>
        <end position="179"/>
    </location>
</feature>
<dbReference type="Gene3D" id="3.40.50.1820">
    <property type="entry name" value="alpha/beta hydrolase"/>
    <property type="match status" value="1"/>
</dbReference>
<dbReference type="PANTHER" id="PTHR42886:SF29">
    <property type="entry name" value="PUMMELIG, ISOFORM A"/>
    <property type="match status" value="1"/>
</dbReference>
<dbReference type="SUPFAM" id="SSF53474">
    <property type="entry name" value="alpha/beta-Hydrolases"/>
    <property type="match status" value="1"/>
</dbReference>
<dbReference type="InterPro" id="IPR029058">
    <property type="entry name" value="AB_hydrolase_fold"/>
</dbReference>
<evidence type="ECO:0000256" key="1">
    <source>
        <dbReference type="SAM" id="Phobius"/>
    </source>
</evidence>
<comment type="caution">
    <text evidence="3">The sequence shown here is derived from an EMBL/GenBank/DDBJ whole genome shotgun (WGS) entry which is preliminary data.</text>
</comment>
<dbReference type="Proteomes" id="UP001597062">
    <property type="component" value="Unassembled WGS sequence"/>
</dbReference>
<dbReference type="GO" id="GO:0016787">
    <property type="term" value="F:hydrolase activity"/>
    <property type="evidence" value="ECO:0007669"/>
    <property type="project" value="UniProtKB-KW"/>
</dbReference>
<dbReference type="PANTHER" id="PTHR42886">
    <property type="entry name" value="RE40534P-RELATED"/>
    <property type="match status" value="1"/>
</dbReference>
<evidence type="ECO:0000313" key="3">
    <source>
        <dbReference type="EMBL" id="MFD0992931.1"/>
    </source>
</evidence>
<keyword evidence="1" id="KW-0472">Membrane</keyword>
<evidence type="ECO:0000259" key="2">
    <source>
        <dbReference type="Pfam" id="PF00561"/>
    </source>
</evidence>
<dbReference type="Pfam" id="PF00561">
    <property type="entry name" value="Abhydrolase_1"/>
    <property type="match status" value="1"/>
</dbReference>
<feature type="transmembrane region" description="Helical" evidence="1">
    <location>
        <begin position="12"/>
        <end position="30"/>
    </location>
</feature>
<reference evidence="4" key="1">
    <citation type="journal article" date="2019" name="Int. J. Syst. Evol. Microbiol.">
        <title>The Global Catalogue of Microorganisms (GCM) 10K type strain sequencing project: providing services to taxonomists for standard genome sequencing and annotation.</title>
        <authorList>
            <consortium name="The Broad Institute Genomics Platform"/>
            <consortium name="The Broad Institute Genome Sequencing Center for Infectious Disease"/>
            <person name="Wu L."/>
            <person name="Ma J."/>
        </authorList>
    </citation>
    <scope>NUCLEOTIDE SEQUENCE [LARGE SCALE GENOMIC DNA]</scope>
    <source>
        <strain evidence="4">CCUG 60527</strain>
    </source>
</reference>
<keyword evidence="1" id="KW-0812">Transmembrane</keyword>
<gene>
    <name evidence="3" type="ORF">ACFQ1U_06920</name>
</gene>
<protein>
    <submittedName>
        <fullName evidence="3">Alpha/beta fold hydrolase</fullName>
    </submittedName>
</protein>
<proteinExistence type="predicted"/>
<keyword evidence="1" id="KW-1133">Transmembrane helix</keyword>
<name>A0ABW3JTL4_9FLAO</name>
<sequence length="283" mass="32417">MPSLYKISKITAYFLLSLLIVAYVAFIYFSQPKSDDDILKSFNNSLVNPVLTHDSFNGFKFRKIEVQSDSLKPTIVFIHGTIGSLADFKTYLSDSTLQSKANMIAYDRVGYNFKSKDTVQESIAFENKMLQYILKNKNFSNTIVVGYSFGGPIALSLKQPVKKVVLLAPALYSDYEVTPWMLSFYKSKLTRWLVPFVWKQASKEKISHPKDLLNFEDDWQNTPNSVVSIHGKPDWIVPYANSLQLKKVFPKDKMSLITIDDVGHELVWTEFTLIKQQILNLLD</sequence>
<keyword evidence="3" id="KW-0378">Hydrolase</keyword>
<evidence type="ECO:0000313" key="4">
    <source>
        <dbReference type="Proteomes" id="UP001597062"/>
    </source>
</evidence>